<gene>
    <name evidence="1" type="ORF">PCC6912_63790</name>
</gene>
<proteinExistence type="predicted"/>
<evidence type="ECO:0000313" key="1">
    <source>
        <dbReference type="EMBL" id="RUR72339.1"/>
    </source>
</evidence>
<dbReference type="EMBL" id="RSCJ01000051">
    <property type="protein sequence ID" value="RUR72339.1"/>
    <property type="molecule type" value="Genomic_DNA"/>
</dbReference>
<sequence>MKTMQTQKLQTTPNELTQVLWEELSDEVAAQMSGGRRRIGDIPGHYLPPGFNSRPVPA</sequence>
<dbReference type="AlphaFoldDB" id="A0A3S0XLU6"/>
<organism evidence="1 2">
    <name type="scientific">Chlorogloeopsis fritschii PCC 6912</name>
    <dbReference type="NCBI Taxonomy" id="211165"/>
    <lineage>
        <taxon>Bacteria</taxon>
        <taxon>Bacillati</taxon>
        <taxon>Cyanobacteriota</taxon>
        <taxon>Cyanophyceae</taxon>
        <taxon>Nostocales</taxon>
        <taxon>Chlorogloeopsidaceae</taxon>
        <taxon>Chlorogloeopsis</taxon>
    </lineage>
</organism>
<dbReference type="RefSeq" id="WP_016878211.1">
    <property type="nucleotide sequence ID" value="NZ_CP170746.1"/>
</dbReference>
<dbReference type="STRING" id="211165.GCA_000317285_03398"/>
<name>A0A3S0XLU6_CHLFR</name>
<accession>A0A3S0XLU6</accession>
<keyword evidence="2" id="KW-1185">Reference proteome</keyword>
<protein>
    <submittedName>
        <fullName evidence="1">Uncharacterized protein</fullName>
    </submittedName>
</protein>
<comment type="caution">
    <text evidence="1">The sequence shown here is derived from an EMBL/GenBank/DDBJ whole genome shotgun (WGS) entry which is preliminary data.</text>
</comment>
<reference evidence="1 2" key="1">
    <citation type="journal article" date="2019" name="Genome Biol. Evol.">
        <title>Day and night: Metabolic profiles and evolutionary relationships of six axenic non-marine cyanobacteria.</title>
        <authorList>
            <person name="Will S.E."/>
            <person name="Henke P."/>
            <person name="Boedeker C."/>
            <person name="Huang S."/>
            <person name="Brinkmann H."/>
            <person name="Rohde M."/>
            <person name="Jarek M."/>
            <person name="Friedl T."/>
            <person name="Seufert S."/>
            <person name="Schumacher M."/>
            <person name="Overmann J."/>
            <person name="Neumann-Schaal M."/>
            <person name="Petersen J."/>
        </authorList>
    </citation>
    <scope>NUCLEOTIDE SEQUENCE [LARGE SCALE GENOMIC DNA]</scope>
    <source>
        <strain evidence="1 2">PCC 6912</strain>
    </source>
</reference>
<evidence type="ECO:0000313" key="2">
    <source>
        <dbReference type="Proteomes" id="UP000268857"/>
    </source>
</evidence>
<dbReference type="Proteomes" id="UP000268857">
    <property type="component" value="Unassembled WGS sequence"/>
</dbReference>